<dbReference type="PANTHER" id="PTHR32194:SF0">
    <property type="entry name" value="ATP-DEPENDENT PROTEASE SUBUNIT HSLV"/>
    <property type="match status" value="1"/>
</dbReference>
<keyword evidence="7" id="KW-0865">Zymogen</keyword>
<evidence type="ECO:0000256" key="6">
    <source>
        <dbReference type="ARBA" id="ARBA00022942"/>
    </source>
</evidence>
<evidence type="ECO:0000313" key="12">
    <source>
        <dbReference type="Proteomes" id="UP001151518"/>
    </source>
</evidence>
<evidence type="ECO:0000256" key="9">
    <source>
        <dbReference type="PIRSR" id="PIRSR600243-1"/>
    </source>
</evidence>
<dbReference type="InterPro" id="IPR029055">
    <property type="entry name" value="Ntn_hydrolases_N"/>
</dbReference>
<evidence type="ECO:0000256" key="5">
    <source>
        <dbReference type="ARBA" id="ARBA00022801"/>
    </source>
</evidence>
<evidence type="ECO:0000256" key="10">
    <source>
        <dbReference type="RuleBase" id="RU004203"/>
    </source>
</evidence>
<feature type="active site" description="Nucleophile" evidence="9">
    <location>
        <position position="13"/>
    </location>
</feature>
<dbReference type="GO" id="GO:0005737">
    <property type="term" value="C:cytoplasm"/>
    <property type="evidence" value="ECO:0007669"/>
    <property type="project" value="UniProtKB-SubCell"/>
</dbReference>
<dbReference type="Gene3D" id="3.60.20.10">
    <property type="entry name" value="Glutamine Phosphoribosylpyrophosphate, subunit 1, domain 1"/>
    <property type="match status" value="1"/>
</dbReference>
<dbReference type="InterPro" id="IPR001353">
    <property type="entry name" value="Proteasome_sua/b"/>
</dbReference>
<dbReference type="InterPro" id="IPR000243">
    <property type="entry name" value="Pept_T1A_subB"/>
</dbReference>
<comment type="catalytic activity">
    <reaction evidence="1">
        <text>Cleavage of peptide bonds with very broad specificity.</text>
        <dbReference type="EC" id="3.4.25.1"/>
    </reaction>
</comment>
<keyword evidence="2 10" id="KW-0963">Cytoplasm</keyword>
<dbReference type="InterPro" id="IPR016050">
    <property type="entry name" value="Proteasome_bsu_CS"/>
</dbReference>
<keyword evidence="6 10" id="KW-0647">Proteasome</keyword>
<name>A0A9W8GC87_9FUNG</name>
<protein>
    <recommendedName>
        <fullName evidence="10">Proteasome subunit beta</fullName>
    </recommendedName>
</protein>
<organism evidence="11 12">
    <name type="scientific">Coemansia spiralis</name>
    <dbReference type="NCBI Taxonomy" id="417178"/>
    <lineage>
        <taxon>Eukaryota</taxon>
        <taxon>Fungi</taxon>
        <taxon>Fungi incertae sedis</taxon>
        <taxon>Zoopagomycota</taxon>
        <taxon>Kickxellomycotina</taxon>
        <taxon>Kickxellomycetes</taxon>
        <taxon>Kickxellales</taxon>
        <taxon>Kickxellaceae</taxon>
        <taxon>Coemansia</taxon>
    </lineage>
</organism>
<dbReference type="GO" id="GO:0019774">
    <property type="term" value="C:proteasome core complex, beta-subunit complex"/>
    <property type="evidence" value="ECO:0007669"/>
    <property type="project" value="UniProtKB-ARBA"/>
</dbReference>
<dbReference type="Proteomes" id="UP001151518">
    <property type="component" value="Unassembled WGS sequence"/>
</dbReference>
<comment type="caution">
    <text evidence="11">The sequence shown here is derived from an EMBL/GenBank/DDBJ whole genome shotgun (WGS) entry which is preliminary data.</text>
</comment>
<gene>
    <name evidence="11" type="primary">PRE3</name>
    <name evidence="11" type="ORF">GGI25_000246</name>
</gene>
<dbReference type="GO" id="GO:0004298">
    <property type="term" value="F:threonine-type endopeptidase activity"/>
    <property type="evidence" value="ECO:0007669"/>
    <property type="project" value="UniProtKB-KW"/>
</dbReference>
<evidence type="ECO:0000256" key="4">
    <source>
        <dbReference type="ARBA" id="ARBA00022698"/>
    </source>
</evidence>
<evidence type="ECO:0000256" key="8">
    <source>
        <dbReference type="ARBA" id="ARBA00023242"/>
    </source>
</evidence>
<reference evidence="11" key="1">
    <citation type="submission" date="2022-07" db="EMBL/GenBank/DDBJ databases">
        <title>Phylogenomic reconstructions and comparative analyses of Kickxellomycotina fungi.</title>
        <authorList>
            <person name="Reynolds N.K."/>
            <person name="Stajich J.E."/>
            <person name="Barry K."/>
            <person name="Grigoriev I.V."/>
            <person name="Crous P."/>
            <person name="Smith M.E."/>
        </authorList>
    </citation>
    <scope>NUCLEOTIDE SEQUENCE</scope>
    <source>
        <strain evidence="11">NRRL 3115</strain>
    </source>
</reference>
<comment type="function">
    <text evidence="10">Component of the proteasome, a multicatalytic proteinase complex which is characterized by its ability to cleave peptides with Arg, Phe, Tyr, Leu, and Glu adjacent to the leaving group at neutral or slightly basic pH. The proteasome has an ATP-dependent proteolytic activity.</text>
</comment>
<evidence type="ECO:0000256" key="3">
    <source>
        <dbReference type="ARBA" id="ARBA00022670"/>
    </source>
</evidence>
<dbReference type="InterPro" id="IPR023333">
    <property type="entry name" value="Proteasome_suB-type"/>
</dbReference>
<evidence type="ECO:0000313" key="11">
    <source>
        <dbReference type="EMBL" id="KAJ2680942.1"/>
    </source>
</evidence>
<evidence type="ECO:0000256" key="7">
    <source>
        <dbReference type="ARBA" id="ARBA00023145"/>
    </source>
</evidence>
<dbReference type="Pfam" id="PF00227">
    <property type="entry name" value="Proteasome"/>
    <property type="match status" value="1"/>
</dbReference>
<keyword evidence="3" id="KW-0645">Protease</keyword>
<evidence type="ECO:0000256" key="2">
    <source>
        <dbReference type="ARBA" id="ARBA00022490"/>
    </source>
</evidence>
<dbReference type="FunFam" id="3.60.20.10:FF:000010">
    <property type="entry name" value="Proteasome subunit beta type-1"/>
    <property type="match status" value="1"/>
</dbReference>
<dbReference type="PANTHER" id="PTHR32194">
    <property type="entry name" value="METALLOPROTEASE TLDD"/>
    <property type="match status" value="1"/>
</dbReference>
<dbReference type="GO" id="GO:0051603">
    <property type="term" value="P:proteolysis involved in protein catabolic process"/>
    <property type="evidence" value="ECO:0007669"/>
    <property type="project" value="InterPro"/>
</dbReference>
<dbReference type="OrthoDB" id="7854943at2759"/>
<keyword evidence="4" id="KW-0888">Threonine protease</keyword>
<comment type="similarity">
    <text evidence="10">Belongs to the peptidase T1B family.</text>
</comment>
<dbReference type="CDD" id="cd03762">
    <property type="entry name" value="proteasome_beta_type_6"/>
    <property type="match status" value="1"/>
</dbReference>
<dbReference type="EMBL" id="JANBTW010000002">
    <property type="protein sequence ID" value="KAJ2680942.1"/>
    <property type="molecule type" value="Genomic_DNA"/>
</dbReference>
<dbReference type="PROSITE" id="PS00854">
    <property type="entry name" value="PROTEASOME_BETA_1"/>
    <property type="match status" value="1"/>
</dbReference>
<dbReference type="PRINTS" id="PR00141">
    <property type="entry name" value="PROTEASOME"/>
</dbReference>
<comment type="subcellular location">
    <subcellularLocation>
        <location evidence="10">Cytoplasm</location>
    </subcellularLocation>
    <subcellularLocation>
        <location evidence="10">Nucleus</location>
    </subcellularLocation>
</comment>
<dbReference type="SUPFAM" id="SSF56235">
    <property type="entry name" value="N-terminal nucleophile aminohydrolases (Ntn hydrolases)"/>
    <property type="match status" value="1"/>
</dbReference>
<sequence>MAPLKPGEVSMGTTIMAVQFDGGVVVGADSRTTTGTYIANRVTDKLTKVHDRIYCCRSGSAADTQAVADIVKYHLALYAAQHGEEPTVKVAASLFQEICYQNKSTLMAGIIIGGWDKVDGPSVYDIPLGGSLHKQPFALGGSGSTFIYGYCDKVYHTDMTREECIEFVKNSVSLAMTRDGSSGGVIRLAVITEDSVERMFVPGNELPSQYLG</sequence>
<evidence type="ECO:0000256" key="1">
    <source>
        <dbReference type="ARBA" id="ARBA00001198"/>
    </source>
</evidence>
<dbReference type="AlphaFoldDB" id="A0A9W8GC87"/>
<keyword evidence="8 10" id="KW-0539">Nucleus</keyword>
<accession>A0A9W8GC87</accession>
<proteinExistence type="inferred from homology"/>
<keyword evidence="5 11" id="KW-0378">Hydrolase</keyword>
<comment type="subunit">
    <text evidence="10">Component of the proteasome complex.</text>
</comment>
<dbReference type="PROSITE" id="PS51476">
    <property type="entry name" value="PROTEASOME_BETA_2"/>
    <property type="match status" value="1"/>
</dbReference>
<dbReference type="GO" id="GO:0005634">
    <property type="term" value="C:nucleus"/>
    <property type="evidence" value="ECO:0007669"/>
    <property type="project" value="UniProtKB-SubCell"/>
</dbReference>